<feature type="non-terminal residue" evidence="2">
    <location>
        <position position="1"/>
    </location>
</feature>
<keyword evidence="3" id="KW-1185">Reference proteome</keyword>
<feature type="region of interest" description="Disordered" evidence="1">
    <location>
        <begin position="1"/>
        <end position="60"/>
    </location>
</feature>
<gene>
    <name evidence="2" type="ORF">PIB30_097785</name>
</gene>
<protein>
    <submittedName>
        <fullName evidence="2">Uncharacterized protein</fullName>
    </submittedName>
</protein>
<accession>A0ABU6SXQ7</accession>
<dbReference type="Proteomes" id="UP001341840">
    <property type="component" value="Unassembled WGS sequence"/>
</dbReference>
<evidence type="ECO:0000256" key="1">
    <source>
        <dbReference type="SAM" id="MobiDB-lite"/>
    </source>
</evidence>
<feature type="compositionally biased region" description="Basic and acidic residues" evidence="1">
    <location>
        <begin position="29"/>
        <end position="38"/>
    </location>
</feature>
<reference evidence="2 3" key="1">
    <citation type="journal article" date="2023" name="Plants (Basel)">
        <title>Bridging the Gap: Combining Genomics and Transcriptomics Approaches to Understand Stylosanthes scabra, an Orphan Legume from the Brazilian Caatinga.</title>
        <authorList>
            <person name="Ferreira-Neto J.R.C."/>
            <person name="da Silva M.D."/>
            <person name="Binneck E."/>
            <person name="de Melo N.F."/>
            <person name="da Silva R.H."/>
            <person name="de Melo A.L.T.M."/>
            <person name="Pandolfi V."/>
            <person name="Bustamante F.O."/>
            <person name="Brasileiro-Vidal A.C."/>
            <person name="Benko-Iseppon A.M."/>
        </authorList>
    </citation>
    <scope>NUCLEOTIDE SEQUENCE [LARGE SCALE GENOMIC DNA]</scope>
    <source>
        <tissue evidence="2">Leaves</tissue>
    </source>
</reference>
<evidence type="ECO:0000313" key="2">
    <source>
        <dbReference type="EMBL" id="MED6140885.1"/>
    </source>
</evidence>
<dbReference type="EMBL" id="JASCZI010062849">
    <property type="protein sequence ID" value="MED6140885.1"/>
    <property type="molecule type" value="Genomic_DNA"/>
</dbReference>
<feature type="compositionally biased region" description="Low complexity" evidence="1">
    <location>
        <begin position="11"/>
        <end position="28"/>
    </location>
</feature>
<sequence>LVPQGGVGRGIRIVNSNDSNNNNELVRNNSDELHHNDDPNNDSLNVADANGDGDGGDEARIRSLPYKKHEPYMCPKCMTVFATSQNCLYITSMPQILYDNHNQ</sequence>
<name>A0ABU6SXQ7_9FABA</name>
<organism evidence="2 3">
    <name type="scientific">Stylosanthes scabra</name>
    <dbReference type="NCBI Taxonomy" id="79078"/>
    <lineage>
        <taxon>Eukaryota</taxon>
        <taxon>Viridiplantae</taxon>
        <taxon>Streptophyta</taxon>
        <taxon>Embryophyta</taxon>
        <taxon>Tracheophyta</taxon>
        <taxon>Spermatophyta</taxon>
        <taxon>Magnoliopsida</taxon>
        <taxon>eudicotyledons</taxon>
        <taxon>Gunneridae</taxon>
        <taxon>Pentapetalae</taxon>
        <taxon>rosids</taxon>
        <taxon>fabids</taxon>
        <taxon>Fabales</taxon>
        <taxon>Fabaceae</taxon>
        <taxon>Papilionoideae</taxon>
        <taxon>50 kb inversion clade</taxon>
        <taxon>dalbergioids sensu lato</taxon>
        <taxon>Dalbergieae</taxon>
        <taxon>Pterocarpus clade</taxon>
        <taxon>Stylosanthes</taxon>
    </lineage>
</organism>
<comment type="caution">
    <text evidence="2">The sequence shown here is derived from an EMBL/GenBank/DDBJ whole genome shotgun (WGS) entry which is preliminary data.</text>
</comment>
<evidence type="ECO:0000313" key="3">
    <source>
        <dbReference type="Proteomes" id="UP001341840"/>
    </source>
</evidence>
<proteinExistence type="predicted"/>